<reference evidence="2 3" key="1">
    <citation type="submission" date="2024-07" db="EMBL/GenBank/DDBJ databases">
        <title>Chromosome-level genome assembly of the water stick insect Ranatra chinensis (Heteroptera: Nepidae).</title>
        <authorList>
            <person name="Liu X."/>
        </authorList>
    </citation>
    <scope>NUCLEOTIDE SEQUENCE [LARGE SCALE GENOMIC DNA]</scope>
    <source>
        <strain evidence="2">Cailab_2021Rc</strain>
        <tissue evidence="2">Muscle</tissue>
    </source>
</reference>
<feature type="chain" id="PRO_5044788249" evidence="1">
    <location>
        <begin position="16"/>
        <end position="159"/>
    </location>
</feature>
<protein>
    <submittedName>
        <fullName evidence="2">Uncharacterized protein</fullName>
    </submittedName>
</protein>
<dbReference type="AlphaFoldDB" id="A0ABD0YRK6"/>
<dbReference type="Proteomes" id="UP001558652">
    <property type="component" value="Unassembled WGS sequence"/>
</dbReference>
<proteinExistence type="predicted"/>
<evidence type="ECO:0000313" key="3">
    <source>
        <dbReference type="Proteomes" id="UP001558652"/>
    </source>
</evidence>
<dbReference type="EMBL" id="JBFDAA010000011">
    <property type="protein sequence ID" value="KAL1123823.1"/>
    <property type="molecule type" value="Genomic_DNA"/>
</dbReference>
<gene>
    <name evidence="2" type="ORF">AAG570_001594</name>
</gene>
<sequence>MECALFFLFIAFAVSHPIYDKITDRGGIIQIGGDDFLSSESLELVKMPADKSEGGLPQLKRLHELMATILKGRHSGVADGGVARAPRPKRNVNRKKPEYEYYDRWRQRNEPQILVEHTGVSGIRSLLNGTSFNEFTYDYEKFNNEYRNDMKEEVKNLGE</sequence>
<keyword evidence="1" id="KW-0732">Signal</keyword>
<organism evidence="2 3">
    <name type="scientific">Ranatra chinensis</name>
    <dbReference type="NCBI Taxonomy" id="642074"/>
    <lineage>
        <taxon>Eukaryota</taxon>
        <taxon>Metazoa</taxon>
        <taxon>Ecdysozoa</taxon>
        <taxon>Arthropoda</taxon>
        <taxon>Hexapoda</taxon>
        <taxon>Insecta</taxon>
        <taxon>Pterygota</taxon>
        <taxon>Neoptera</taxon>
        <taxon>Paraneoptera</taxon>
        <taxon>Hemiptera</taxon>
        <taxon>Heteroptera</taxon>
        <taxon>Panheteroptera</taxon>
        <taxon>Nepomorpha</taxon>
        <taxon>Nepidae</taxon>
        <taxon>Ranatrinae</taxon>
        <taxon>Ranatra</taxon>
    </lineage>
</organism>
<name>A0ABD0YRK6_9HEMI</name>
<comment type="caution">
    <text evidence="2">The sequence shown here is derived from an EMBL/GenBank/DDBJ whole genome shotgun (WGS) entry which is preliminary data.</text>
</comment>
<keyword evidence="3" id="KW-1185">Reference proteome</keyword>
<evidence type="ECO:0000256" key="1">
    <source>
        <dbReference type="SAM" id="SignalP"/>
    </source>
</evidence>
<accession>A0ABD0YRK6</accession>
<feature type="signal peptide" evidence="1">
    <location>
        <begin position="1"/>
        <end position="15"/>
    </location>
</feature>
<evidence type="ECO:0000313" key="2">
    <source>
        <dbReference type="EMBL" id="KAL1123823.1"/>
    </source>
</evidence>